<protein>
    <submittedName>
        <fullName evidence="2">Uncharacterized protein</fullName>
    </submittedName>
</protein>
<keyword evidence="1" id="KW-1133">Transmembrane helix</keyword>
<dbReference type="Proteomes" id="UP000076643">
    <property type="component" value="Unassembled WGS sequence"/>
</dbReference>
<evidence type="ECO:0000313" key="3">
    <source>
        <dbReference type="Proteomes" id="UP000076643"/>
    </source>
</evidence>
<dbReference type="EMBL" id="AUYB01000056">
    <property type="protein sequence ID" value="KZN44648.1"/>
    <property type="molecule type" value="Genomic_DNA"/>
</dbReference>
<name>A0A166ZTH5_9GAMM</name>
<gene>
    <name evidence="2" type="ORF">N475_25915</name>
</gene>
<sequence>MGSDKGVLTLRKSYICLIVFLITAMQLKGANMGSIEKVVNDLPMIIHADIYDEDSEINYGNFISCIANKAAIKLSRQDFEEFAEELNNFSTKAEKAMSDVEEMLKNGPPQPSGKLVAYIEALQPVIEECEEAHNIRAEF</sequence>
<organism evidence="2 3">
    <name type="scientific">Pseudoalteromonas luteoviolacea DSM 6061</name>
    <dbReference type="NCBI Taxonomy" id="1365250"/>
    <lineage>
        <taxon>Bacteria</taxon>
        <taxon>Pseudomonadati</taxon>
        <taxon>Pseudomonadota</taxon>
        <taxon>Gammaproteobacteria</taxon>
        <taxon>Alteromonadales</taxon>
        <taxon>Pseudoalteromonadaceae</taxon>
        <taxon>Pseudoalteromonas</taxon>
    </lineage>
</organism>
<reference evidence="2 3" key="1">
    <citation type="submission" date="2013-07" db="EMBL/GenBank/DDBJ databases">
        <title>Comparative Genomic and Metabolomic Analysis of Twelve Strains of Pseudoalteromonas luteoviolacea.</title>
        <authorList>
            <person name="Vynne N.G."/>
            <person name="Mansson M."/>
            <person name="Gram L."/>
        </authorList>
    </citation>
    <scope>NUCLEOTIDE SEQUENCE [LARGE SCALE GENOMIC DNA]</scope>
    <source>
        <strain evidence="2 3">DSM 6061</strain>
    </source>
</reference>
<evidence type="ECO:0000256" key="1">
    <source>
        <dbReference type="SAM" id="Phobius"/>
    </source>
</evidence>
<dbReference type="PATRIC" id="fig|1365250.3.peg.563"/>
<dbReference type="AlphaFoldDB" id="A0A166ZTH5"/>
<evidence type="ECO:0000313" key="2">
    <source>
        <dbReference type="EMBL" id="KZN44648.1"/>
    </source>
</evidence>
<proteinExistence type="predicted"/>
<keyword evidence="1" id="KW-0812">Transmembrane</keyword>
<dbReference type="STRING" id="43657.S4054249_07590"/>
<feature type="transmembrane region" description="Helical" evidence="1">
    <location>
        <begin position="12"/>
        <end position="30"/>
    </location>
</feature>
<keyword evidence="1" id="KW-0472">Membrane</keyword>
<keyword evidence="3" id="KW-1185">Reference proteome</keyword>
<comment type="caution">
    <text evidence="2">The sequence shown here is derived from an EMBL/GenBank/DDBJ whole genome shotgun (WGS) entry which is preliminary data.</text>
</comment>
<accession>A0A166ZTH5</accession>